<dbReference type="AlphaFoldDB" id="A7INF5"/>
<keyword evidence="2" id="KW-1185">Reference proteome</keyword>
<protein>
    <submittedName>
        <fullName evidence="1">Uncharacterized protein</fullName>
    </submittedName>
</protein>
<organism evidence="1 2">
    <name type="scientific">Xanthobacter autotrophicus (strain ATCC BAA-1158 / Py2)</name>
    <dbReference type="NCBI Taxonomy" id="78245"/>
    <lineage>
        <taxon>Bacteria</taxon>
        <taxon>Pseudomonadati</taxon>
        <taxon>Pseudomonadota</taxon>
        <taxon>Alphaproteobacteria</taxon>
        <taxon>Hyphomicrobiales</taxon>
        <taxon>Xanthobacteraceae</taxon>
        <taxon>Xanthobacter</taxon>
    </lineage>
</organism>
<name>A7INF5_XANP2</name>
<dbReference type="Proteomes" id="UP000002417">
    <property type="component" value="Chromosome"/>
</dbReference>
<gene>
    <name evidence="1" type="ordered locus">Xaut_4328</name>
</gene>
<dbReference type="EMBL" id="CP000781">
    <property type="protein sequence ID" value="ABS69549.1"/>
    <property type="molecule type" value="Genomic_DNA"/>
</dbReference>
<dbReference type="HOGENOM" id="CLU_1170294_0_0_5"/>
<proteinExistence type="predicted"/>
<evidence type="ECO:0000313" key="1">
    <source>
        <dbReference type="EMBL" id="ABS69549.1"/>
    </source>
</evidence>
<evidence type="ECO:0000313" key="2">
    <source>
        <dbReference type="Proteomes" id="UP000002417"/>
    </source>
</evidence>
<dbReference type="STRING" id="78245.Xaut_4328"/>
<reference evidence="1 2" key="1">
    <citation type="submission" date="2007-07" db="EMBL/GenBank/DDBJ databases">
        <title>Complete sequence of chromosome of Xanthobacter autotrophicus Py2.</title>
        <authorList>
            <consortium name="US DOE Joint Genome Institute"/>
            <person name="Copeland A."/>
            <person name="Lucas S."/>
            <person name="Lapidus A."/>
            <person name="Barry K."/>
            <person name="Glavina del Rio T."/>
            <person name="Hammon N."/>
            <person name="Israni S."/>
            <person name="Dalin E."/>
            <person name="Tice H."/>
            <person name="Pitluck S."/>
            <person name="Sims D."/>
            <person name="Brettin T."/>
            <person name="Bruce D."/>
            <person name="Detter J.C."/>
            <person name="Han C."/>
            <person name="Tapia R."/>
            <person name="Brainard J."/>
            <person name="Schmutz J."/>
            <person name="Larimer F."/>
            <person name="Land M."/>
            <person name="Hauser L."/>
            <person name="Kyrpides N."/>
            <person name="Kim E."/>
            <person name="Ensigns S.A."/>
            <person name="Richardson P."/>
        </authorList>
    </citation>
    <scope>NUCLEOTIDE SEQUENCE [LARGE SCALE GENOMIC DNA]</scope>
    <source>
        <strain evidence="2">ATCC BAA-1158 / Py2</strain>
    </source>
</reference>
<dbReference type="KEGG" id="xau:Xaut_4328"/>
<accession>A7INF5</accession>
<sequence>MWSRKRPRERKTARRDGWRTLKCPIRGSGHADAIGIHFAHALHGLNLIRQFQPKTRRERATAEAAEAVRMTGAKGISAVALVLLIAGCGGERYDRAPPQASLDPIPPMMPAEQAPLPEGPAVPRIEVKLPNADSTLVRARISTSRRARQYNITVDQPSQLVAEKRLTPDEALKRTNGQSQDAAFRLDYIFNTSGGTVTVSLEASIVTNPGRPGEQVHPITMPASDADALKQEISASG</sequence>